<accession>A0A167B1W9</accession>
<sequence>LLLVFGFPFELQYHLELRITPYCASVTSLPVGASSAVLSWGRRARQLPAAGPNPRSPFTNGKMAERSKAPASGESLSCWCGNTREFESRSCHDTLLPASELVLKGGFLSAFARFARHGTVERGSRRHGQGMASRSAVRCAASRRFVACGRMRQKDPVQKWIASASDNYIMLDTSIRLACDPGASIAMSPHRNEAPTEHAR</sequence>
<gene>
    <name evidence="2" type="ORF">CI238_01817</name>
</gene>
<evidence type="ECO:0000313" key="3">
    <source>
        <dbReference type="Proteomes" id="UP000076584"/>
    </source>
</evidence>
<name>A0A167B1W9_COLIC</name>
<reference evidence="2 3" key="1">
    <citation type="submission" date="2015-06" db="EMBL/GenBank/DDBJ databases">
        <title>Survival trade-offs in plant roots during colonization by closely related pathogenic and mutualistic fungi.</title>
        <authorList>
            <person name="Hacquard S."/>
            <person name="Kracher B."/>
            <person name="Hiruma K."/>
            <person name="Weinman A."/>
            <person name="Muench P."/>
            <person name="Garrido Oter R."/>
            <person name="Ver Loren van Themaat E."/>
            <person name="Dallerey J.-F."/>
            <person name="Damm U."/>
            <person name="Henrissat B."/>
            <person name="Lespinet O."/>
            <person name="Thon M."/>
            <person name="Kemen E."/>
            <person name="McHardy A.C."/>
            <person name="Schulze-Lefert P."/>
            <person name="O'Connell R.J."/>
        </authorList>
    </citation>
    <scope>NUCLEOTIDE SEQUENCE [LARGE SCALE GENOMIC DNA]</scope>
    <source>
        <strain evidence="2 3">MAFF 238704</strain>
    </source>
</reference>
<organism evidence="2 3">
    <name type="scientific">Colletotrichum incanum</name>
    <name type="common">Soybean anthracnose fungus</name>
    <dbReference type="NCBI Taxonomy" id="1573173"/>
    <lineage>
        <taxon>Eukaryota</taxon>
        <taxon>Fungi</taxon>
        <taxon>Dikarya</taxon>
        <taxon>Ascomycota</taxon>
        <taxon>Pezizomycotina</taxon>
        <taxon>Sordariomycetes</taxon>
        <taxon>Hypocreomycetidae</taxon>
        <taxon>Glomerellales</taxon>
        <taxon>Glomerellaceae</taxon>
        <taxon>Colletotrichum</taxon>
        <taxon>Colletotrichum spaethianum species complex</taxon>
    </lineage>
</organism>
<feature type="region of interest" description="Disordered" evidence="1">
    <location>
        <begin position="47"/>
        <end position="75"/>
    </location>
</feature>
<dbReference type="Proteomes" id="UP000076584">
    <property type="component" value="Unassembled WGS sequence"/>
</dbReference>
<dbReference type="AlphaFoldDB" id="A0A167B1W9"/>
<feature type="non-terminal residue" evidence="2">
    <location>
        <position position="1"/>
    </location>
</feature>
<keyword evidence="3" id="KW-1185">Reference proteome</keyword>
<proteinExistence type="predicted"/>
<comment type="caution">
    <text evidence="2">The sequence shown here is derived from an EMBL/GenBank/DDBJ whole genome shotgun (WGS) entry which is preliminary data.</text>
</comment>
<evidence type="ECO:0000313" key="2">
    <source>
        <dbReference type="EMBL" id="KZL80787.1"/>
    </source>
</evidence>
<dbReference type="EMBL" id="LFIW01001807">
    <property type="protein sequence ID" value="KZL80787.1"/>
    <property type="molecule type" value="Genomic_DNA"/>
</dbReference>
<protein>
    <submittedName>
        <fullName evidence="2">Uncharacterized protein</fullName>
    </submittedName>
</protein>
<evidence type="ECO:0000256" key="1">
    <source>
        <dbReference type="SAM" id="MobiDB-lite"/>
    </source>
</evidence>